<reference evidence="2" key="1">
    <citation type="submission" date="2023-01" db="EMBL/GenBank/DDBJ databases">
        <title>Complete genome sequence of Planctobacterium marinum strain Dej080120_11.</title>
        <authorList>
            <person name="Ueki S."/>
            <person name="Maruyama F."/>
        </authorList>
    </citation>
    <scope>NUCLEOTIDE SEQUENCE</scope>
    <source>
        <strain evidence="2">Dej080120_11</strain>
    </source>
</reference>
<protein>
    <recommendedName>
        <fullName evidence="1">DinB-like domain-containing protein</fullName>
    </recommendedName>
</protein>
<dbReference type="InterPro" id="IPR024775">
    <property type="entry name" value="DinB-like"/>
</dbReference>
<dbReference type="SUPFAM" id="SSF109854">
    <property type="entry name" value="DinB/YfiT-like putative metalloenzymes"/>
    <property type="match status" value="1"/>
</dbReference>
<feature type="domain" description="DinB-like" evidence="1">
    <location>
        <begin position="15"/>
        <end position="134"/>
    </location>
</feature>
<name>A0AA48HDF2_9ALTE</name>
<dbReference type="InterPro" id="IPR034660">
    <property type="entry name" value="DinB/YfiT-like"/>
</dbReference>
<gene>
    <name evidence="2" type="ORF">MACH26_04790</name>
</gene>
<evidence type="ECO:0000313" key="2">
    <source>
        <dbReference type="EMBL" id="BDX04958.1"/>
    </source>
</evidence>
<dbReference type="PANTHER" id="PTHR39473">
    <property type="match status" value="1"/>
</dbReference>
<evidence type="ECO:0000259" key="1">
    <source>
        <dbReference type="Pfam" id="PF12867"/>
    </source>
</evidence>
<sequence length="168" mass="18737">MIASQLEIIAQGKQYLLKLTDAQYVKIVKPLFNSSAGAHMRHIIDHYMAVMDANEAVVNYNVRHRFCDAEKHRGKALEQLTEIETWLAELSEEQLNHPVSVISEISISSQQDFAGNSTLGRELVFVSSHAVHHYFTLKLIAKSQGIQLDESFGLAPATASFQRGELTG</sequence>
<evidence type="ECO:0000313" key="3">
    <source>
        <dbReference type="Proteomes" id="UP001333710"/>
    </source>
</evidence>
<dbReference type="EMBL" id="AP027272">
    <property type="protein sequence ID" value="BDX04958.1"/>
    <property type="molecule type" value="Genomic_DNA"/>
</dbReference>
<proteinExistence type="predicted"/>
<organism evidence="2 3">
    <name type="scientific">Planctobacterium marinum</name>
    <dbReference type="NCBI Taxonomy" id="1631968"/>
    <lineage>
        <taxon>Bacteria</taxon>
        <taxon>Pseudomonadati</taxon>
        <taxon>Pseudomonadota</taxon>
        <taxon>Gammaproteobacteria</taxon>
        <taxon>Alteromonadales</taxon>
        <taxon>Alteromonadaceae</taxon>
        <taxon>Planctobacterium</taxon>
    </lineage>
</organism>
<accession>A0AA48HDF2</accession>
<dbReference type="RefSeq" id="WP_338290851.1">
    <property type="nucleotide sequence ID" value="NZ_AP027272.1"/>
</dbReference>
<keyword evidence="3" id="KW-1185">Reference proteome</keyword>
<dbReference type="Pfam" id="PF12867">
    <property type="entry name" value="DinB_2"/>
    <property type="match status" value="1"/>
</dbReference>
<dbReference type="AlphaFoldDB" id="A0AA48HDF2"/>
<dbReference type="Proteomes" id="UP001333710">
    <property type="component" value="Chromosome"/>
</dbReference>
<dbReference type="KEGG" id="pmaw:MACH26_04790"/>
<dbReference type="PANTHER" id="PTHR39473:SF1">
    <property type="entry name" value="DINB-LIKE DOMAIN-CONTAINING PROTEIN"/>
    <property type="match status" value="1"/>
</dbReference>